<proteinExistence type="predicted"/>
<reference evidence="2" key="1">
    <citation type="submission" date="2024-05" db="EMBL/GenBank/DDBJ databases">
        <title>Genome Sequences of Four Agar- Degrading Marine Bacteria.</title>
        <authorList>
            <person name="Phillips E.K."/>
            <person name="Shaffer J.C."/>
            <person name="Henson M.W."/>
            <person name="Temperton B."/>
            <person name="Thrash C.J."/>
            <person name="Martin M.O."/>
        </authorList>
    </citation>
    <scope>NUCLEOTIDE SEQUENCE</scope>
    <source>
        <strain evidence="2">EKP203</strain>
    </source>
</reference>
<evidence type="ECO:0000313" key="2">
    <source>
        <dbReference type="EMBL" id="MDN2483012.1"/>
    </source>
</evidence>
<gene>
    <name evidence="2" type="ORF">QWJ08_16845</name>
</gene>
<dbReference type="RefSeq" id="WP_289963064.1">
    <property type="nucleotide sequence ID" value="NZ_JAUEOZ010000002.1"/>
</dbReference>
<feature type="signal peptide" evidence="1">
    <location>
        <begin position="1"/>
        <end position="23"/>
    </location>
</feature>
<keyword evidence="3" id="KW-1185">Reference proteome</keyword>
<comment type="caution">
    <text evidence="2">The sequence shown here is derived from an EMBL/GenBank/DDBJ whole genome shotgun (WGS) entry which is preliminary data.</text>
</comment>
<evidence type="ECO:0000256" key="1">
    <source>
        <dbReference type="SAM" id="SignalP"/>
    </source>
</evidence>
<name>A0ABT7Y4N1_9VIBR</name>
<protein>
    <recommendedName>
        <fullName evidence="4">Lipoprotein</fullName>
    </recommendedName>
</protein>
<keyword evidence="1" id="KW-0732">Signal</keyword>
<evidence type="ECO:0000313" key="3">
    <source>
        <dbReference type="Proteomes" id="UP001169719"/>
    </source>
</evidence>
<sequence>MKINKTTRGLLLISLAFSVPVIACSDGRFHASGEMKFSRPIPLPEGMKISTPRTLELIDKQFSYDVMIEAEYPIEELAVKVTPGPGVIPNEASFGVFEDQTQLTVTGKALANVMTMTSVQVVGVYQGQPFNAYRFVTAKPVK</sequence>
<dbReference type="Proteomes" id="UP001169719">
    <property type="component" value="Unassembled WGS sequence"/>
</dbReference>
<dbReference type="EMBL" id="JAUEOZ010000002">
    <property type="protein sequence ID" value="MDN2483012.1"/>
    <property type="molecule type" value="Genomic_DNA"/>
</dbReference>
<feature type="chain" id="PRO_5046116095" description="Lipoprotein" evidence="1">
    <location>
        <begin position="24"/>
        <end position="142"/>
    </location>
</feature>
<evidence type="ECO:0008006" key="4">
    <source>
        <dbReference type="Google" id="ProtNLM"/>
    </source>
</evidence>
<organism evidence="2 3">
    <name type="scientific">Vibrio agarivorans</name>
    <dbReference type="NCBI Taxonomy" id="153622"/>
    <lineage>
        <taxon>Bacteria</taxon>
        <taxon>Pseudomonadati</taxon>
        <taxon>Pseudomonadota</taxon>
        <taxon>Gammaproteobacteria</taxon>
        <taxon>Vibrionales</taxon>
        <taxon>Vibrionaceae</taxon>
        <taxon>Vibrio</taxon>
    </lineage>
</organism>
<accession>A0ABT7Y4N1</accession>